<proteinExistence type="predicted"/>
<feature type="short sequence motif" description="Histidine triad motif" evidence="1">
    <location>
        <begin position="94"/>
        <end position="98"/>
    </location>
</feature>
<dbReference type="PROSITE" id="PS51084">
    <property type="entry name" value="HIT_2"/>
    <property type="match status" value="1"/>
</dbReference>
<dbReference type="Proteomes" id="UP000609346">
    <property type="component" value="Unassembled WGS sequence"/>
</dbReference>
<dbReference type="InterPro" id="IPR011146">
    <property type="entry name" value="HIT-like"/>
</dbReference>
<reference evidence="3 4" key="1">
    <citation type="submission" date="2020-09" db="EMBL/GenBank/DDBJ databases">
        <title>Paenibacillus sp. strain PR3 16S rRNA gene Genome sequencing and assembly.</title>
        <authorList>
            <person name="Kim J."/>
        </authorList>
    </citation>
    <scope>NUCLEOTIDE SEQUENCE [LARGE SCALE GENOMIC DNA]</scope>
    <source>
        <strain evidence="3 4">PR3</strain>
    </source>
</reference>
<dbReference type="PANTHER" id="PTHR42997:SF1">
    <property type="entry name" value="AP-4-A PHOSPHORYLASE"/>
    <property type="match status" value="1"/>
</dbReference>
<evidence type="ECO:0000259" key="2">
    <source>
        <dbReference type="PROSITE" id="PS51084"/>
    </source>
</evidence>
<feature type="domain" description="HIT" evidence="2">
    <location>
        <begin position="1"/>
        <end position="109"/>
    </location>
</feature>
<organism evidence="3 4">
    <name type="scientific">Paenibacillus terricola</name>
    <dbReference type="NCBI Taxonomy" id="2763503"/>
    <lineage>
        <taxon>Bacteria</taxon>
        <taxon>Bacillati</taxon>
        <taxon>Bacillota</taxon>
        <taxon>Bacilli</taxon>
        <taxon>Bacillales</taxon>
        <taxon>Paenibacillaceae</taxon>
        <taxon>Paenibacillus</taxon>
    </lineage>
</organism>
<dbReference type="PANTHER" id="PTHR42997">
    <property type="entry name" value="HIT FAMILY HYDROLASE"/>
    <property type="match status" value="1"/>
</dbReference>
<evidence type="ECO:0000256" key="1">
    <source>
        <dbReference type="PROSITE-ProRule" id="PRU00464"/>
    </source>
</evidence>
<evidence type="ECO:0000313" key="4">
    <source>
        <dbReference type="Proteomes" id="UP000609346"/>
    </source>
</evidence>
<dbReference type="RefSeq" id="WP_191206484.1">
    <property type="nucleotide sequence ID" value="NZ_JACXZA010000008.1"/>
</dbReference>
<dbReference type="InterPro" id="IPR052908">
    <property type="entry name" value="AP-4-A_phosphorylase"/>
</dbReference>
<sequence length="130" mass="15130">MCCEYCYIKLEHEHIMMDNETCMYLQMKKPDIEGSGIIIPKQHRETVFDLTDEEWLDTLALLQEVKIMLDAEYQPDGYNVGWNSGSVGGQHVFHAHLHVIPRFADEPYAGKGIRHWLKSKENQRPVTRQG</sequence>
<gene>
    <name evidence="3" type="ORF">H8B09_25705</name>
</gene>
<protein>
    <submittedName>
        <fullName evidence="3">HIT domain-containing protein</fullName>
    </submittedName>
</protein>
<comment type="caution">
    <text evidence="3">The sequence shown here is derived from an EMBL/GenBank/DDBJ whole genome shotgun (WGS) entry which is preliminary data.</text>
</comment>
<accession>A0ABR8N448</accession>
<name>A0ABR8N448_9BACL</name>
<dbReference type="InterPro" id="IPR036265">
    <property type="entry name" value="HIT-like_sf"/>
</dbReference>
<dbReference type="Pfam" id="PF01230">
    <property type="entry name" value="HIT"/>
    <property type="match status" value="1"/>
</dbReference>
<dbReference type="SUPFAM" id="SSF54197">
    <property type="entry name" value="HIT-like"/>
    <property type="match status" value="1"/>
</dbReference>
<evidence type="ECO:0000313" key="3">
    <source>
        <dbReference type="EMBL" id="MBD3922177.1"/>
    </source>
</evidence>
<dbReference type="EMBL" id="JACXZA010000008">
    <property type="protein sequence ID" value="MBD3922177.1"/>
    <property type="molecule type" value="Genomic_DNA"/>
</dbReference>
<keyword evidence="4" id="KW-1185">Reference proteome</keyword>
<dbReference type="Gene3D" id="3.30.428.10">
    <property type="entry name" value="HIT-like"/>
    <property type="match status" value="1"/>
</dbReference>